<keyword evidence="3" id="KW-0378">Hydrolase</keyword>
<gene>
    <name evidence="3" type="ORF">B0H17DRAFT_1021428</name>
</gene>
<organism evidence="3 4">
    <name type="scientific">Mycena rosella</name>
    <name type="common">Pink bonnet</name>
    <name type="synonym">Agaricus rosellus</name>
    <dbReference type="NCBI Taxonomy" id="1033263"/>
    <lineage>
        <taxon>Eukaryota</taxon>
        <taxon>Fungi</taxon>
        <taxon>Dikarya</taxon>
        <taxon>Basidiomycota</taxon>
        <taxon>Agaricomycotina</taxon>
        <taxon>Agaricomycetes</taxon>
        <taxon>Agaricomycetidae</taxon>
        <taxon>Agaricales</taxon>
        <taxon>Marasmiineae</taxon>
        <taxon>Mycenaceae</taxon>
        <taxon>Mycena</taxon>
    </lineage>
</organism>
<dbReference type="SUPFAM" id="SSF53474">
    <property type="entry name" value="alpha/beta-Hydrolases"/>
    <property type="match status" value="1"/>
</dbReference>
<evidence type="ECO:0000256" key="1">
    <source>
        <dbReference type="SAM" id="MobiDB-lite"/>
    </source>
</evidence>
<dbReference type="Gene3D" id="3.40.50.1820">
    <property type="entry name" value="alpha/beta hydrolase"/>
    <property type="match status" value="1"/>
</dbReference>
<keyword evidence="4" id="KW-1185">Reference proteome</keyword>
<dbReference type="GO" id="GO:0016787">
    <property type="term" value="F:hydrolase activity"/>
    <property type="evidence" value="ECO:0007669"/>
    <property type="project" value="UniProtKB-KW"/>
</dbReference>
<feature type="compositionally biased region" description="Basic and acidic residues" evidence="1">
    <location>
        <begin position="212"/>
        <end position="228"/>
    </location>
</feature>
<sequence>MAVPSLPKVKLCQDIEFTYTDSGAPDTDNYMTFILVHGHTYHAGVFQKLGPLAKSSSVRIICVNRREYTGSTPHTPEELGVYQAGNDAERTTLMNGEGVNLALCIESIIYEQKLGHVALVGWSLGNTFTLAVMASIPSLPDDSKKRLQKSIKTFILWDPPSHALGIEDPPNPYVPLYDMTILDDTGVSTALARGQEFGKWVESYFSHPAFTEKEKKGSHNEKDLDRKIHGNPSRPPTFYDLPFPELLAMVDFSVGDKCDTILTEPTFNHVVEGIVDKALFEPKTREAWGHPKVAYMWGEANPWNVPWAAWNIQERVKNAQGNAPITFHAIDGANHFVMWDDEKKALGVLIQCTKA</sequence>
<dbReference type="Proteomes" id="UP001221757">
    <property type="component" value="Unassembled WGS sequence"/>
</dbReference>
<evidence type="ECO:0000313" key="3">
    <source>
        <dbReference type="EMBL" id="KAJ7656546.1"/>
    </source>
</evidence>
<dbReference type="Pfam" id="PF12697">
    <property type="entry name" value="Abhydrolase_6"/>
    <property type="match status" value="1"/>
</dbReference>
<evidence type="ECO:0000259" key="2">
    <source>
        <dbReference type="Pfam" id="PF12697"/>
    </source>
</evidence>
<feature type="region of interest" description="Disordered" evidence="1">
    <location>
        <begin position="212"/>
        <end position="231"/>
    </location>
</feature>
<accession>A0AAD7G3Q0</accession>
<feature type="domain" description="AB hydrolase-1" evidence="2">
    <location>
        <begin position="34"/>
        <end position="341"/>
    </location>
</feature>
<evidence type="ECO:0000313" key="4">
    <source>
        <dbReference type="Proteomes" id="UP001221757"/>
    </source>
</evidence>
<dbReference type="InterPro" id="IPR000073">
    <property type="entry name" value="AB_hydrolase_1"/>
</dbReference>
<reference evidence="3" key="1">
    <citation type="submission" date="2023-03" db="EMBL/GenBank/DDBJ databases">
        <title>Massive genome expansion in bonnet fungi (Mycena s.s.) driven by repeated elements and novel gene families across ecological guilds.</title>
        <authorList>
            <consortium name="Lawrence Berkeley National Laboratory"/>
            <person name="Harder C.B."/>
            <person name="Miyauchi S."/>
            <person name="Viragh M."/>
            <person name="Kuo A."/>
            <person name="Thoen E."/>
            <person name="Andreopoulos B."/>
            <person name="Lu D."/>
            <person name="Skrede I."/>
            <person name="Drula E."/>
            <person name="Henrissat B."/>
            <person name="Morin E."/>
            <person name="Kohler A."/>
            <person name="Barry K."/>
            <person name="LaButti K."/>
            <person name="Morin E."/>
            <person name="Salamov A."/>
            <person name="Lipzen A."/>
            <person name="Mereny Z."/>
            <person name="Hegedus B."/>
            <person name="Baldrian P."/>
            <person name="Stursova M."/>
            <person name="Weitz H."/>
            <person name="Taylor A."/>
            <person name="Grigoriev I.V."/>
            <person name="Nagy L.G."/>
            <person name="Martin F."/>
            <person name="Kauserud H."/>
        </authorList>
    </citation>
    <scope>NUCLEOTIDE SEQUENCE</scope>
    <source>
        <strain evidence="3">CBHHK067</strain>
    </source>
</reference>
<protein>
    <submittedName>
        <fullName evidence="3">Alpha/Beta hydrolase protein</fullName>
    </submittedName>
</protein>
<name>A0AAD7G3Q0_MYCRO</name>
<dbReference type="AlphaFoldDB" id="A0AAD7G3Q0"/>
<dbReference type="InterPro" id="IPR029058">
    <property type="entry name" value="AB_hydrolase_fold"/>
</dbReference>
<proteinExistence type="predicted"/>
<dbReference type="EMBL" id="JARKIE010000301">
    <property type="protein sequence ID" value="KAJ7656546.1"/>
    <property type="molecule type" value="Genomic_DNA"/>
</dbReference>
<comment type="caution">
    <text evidence="3">The sequence shown here is derived from an EMBL/GenBank/DDBJ whole genome shotgun (WGS) entry which is preliminary data.</text>
</comment>